<accession>A0A940N2L9</accession>
<evidence type="ECO:0000256" key="8">
    <source>
        <dbReference type="ARBA" id="ARBA00022840"/>
    </source>
</evidence>
<dbReference type="InterPro" id="IPR029016">
    <property type="entry name" value="GAF-like_dom_sf"/>
</dbReference>
<dbReference type="AlphaFoldDB" id="A0A940N2L9"/>
<keyword evidence="4" id="KW-0597">Phosphoprotein</keyword>
<organism evidence="10 11">
    <name type="scientific">Roseomonas indoligenes</name>
    <dbReference type="NCBI Taxonomy" id="2820811"/>
    <lineage>
        <taxon>Bacteria</taxon>
        <taxon>Pseudomonadati</taxon>
        <taxon>Pseudomonadota</taxon>
        <taxon>Alphaproteobacteria</taxon>
        <taxon>Acetobacterales</taxon>
        <taxon>Roseomonadaceae</taxon>
        <taxon>Roseomonas</taxon>
    </lineage>
</organism>
<dbReference type="EMBL" id="JAGIZA010000019">
    <property type="protein sequence ID" value="MBP0495602.1"/>
    <property type="molecule type" value="Genomic_DNA"/>
</dbReference>
<keyword evidence="8" id="KW-0067">ATP-binding</keyword>
<dbReference type="Pfam" id="PF07568">
    <property type="entry name" value="HisKA_2"/>
    <property type="match status" value="1"/>
</dbReference>
<evidence type="ECO:0000256" key="3">
    <source>
        <dbReference type="ARBA" id="ARBA00012438"/>
    </source>
</evidence>
<comment type="similarity">
    <text evidence="2">In the N-terminal section; belongs to the phytochrome family.</text>
</comment>
<keyword evidence="7" id="KW-0418">Kinase</keyword>
<evidence type="ECO:0000256" key="1">
    <source>
        <dbReference type="ARBA" id="ARBA00000085"/>
    </source>
</evidence>
<dbReference type="SMART" id="SM00387">
    <property type="entry name" value="HATPase_c"/>
    <property type="match status" value="1"/>
</dbReference>
<keyword evidence="5" id="KW-0808">Transferase</keyword>
<dbReference type="SUPFAM" id="SSF55874">
    <property type="entry name" value="ATPase domain of HSP90 chaperone/DNA topoisomerase II/histidine kinase"/>
    <property type="match status" value="1"/>
</dbReference>
<dbReference type="EC" id="2.7.13.3" evidence="3"/>
<evidence type="ECO:0000256" key="5">
    <source>
        <dbReference type="ARBA" id="ARBA00022679"/>
    </source>
</evidence>
<reference evidence="10" key="1">
    <citation type="submission" date="2021-03" db="EMBL/GenBank/DDBJ databases">
        <authorList>
            <person name="So Y."/>
        </authorList>
    </citation>
    <scope>NUCLEOTIDE SEQUENCE</scope>
    <source>
        <strain evidence="10">SG15</strain>
    </source>
</reference>
<dbReference type="Pfam" id="PF01590">
    <property type="entry name" value="GAF"/>
    <property type="match status" value="1"/>
</dbReference>
<keyword evidence="6" id="KW-0547">Nucleotide-binding</keyword>
<evidence type="ECO:0000256" key="7">
    <source>
        <dbReference type="ARBA" id="ARBA00022777"/>
    </source>
</evidence>
<evidence type="ECO:0000259" key="9">
    <source>
        <dbReference type="PROSITE" id="PS50046"/>
    </source>
</evidence>
<dbReference type="Gene3D" id="3.30.450.40">
    <property type="match status" value="1"/>
</dbReference>
<dbReference type="PROSITE" id="PS50046">
    <property type="entry name" value="PHYTOCHROME_2"/>
    <property type="match status" value="1"/>
</dbReference>
<dbReference type="InterPro" id="IPR003594">
    <property type="entry name" value="HATPase_dom"/>
</dbReference>
<evidence type="ECO:0000256" key="4">
    <source>
        <dbReference type="ARBA" id="ARBA00022553"/>
    </source>
</evidence>
<dbReference type="InterPro" id="IPR016132">
    <property type="entry name" value="Phyto_chromo_attachment"/>
</dbReference>
<dbReference type="Proteomes" id="UP000677537">
    <property type="component" value="Unassembled WGS sequence"/>
</dbReference>
<dbReference type="GO" id="GO:0004673">
    <property type="term" value="F:protein histidine kinase activity"/>
    <property type="evidence" value="ECO:0007669"/>
    <property type="project" value="UniProtKB-EC"/>
</dbReference>
<dbReference type="PANTHER" id="PTHR41523:SF8">
    <property type="entry name" value="ETHYLENE RESPONSE SENSOR PROTEIN"/>
    <property type="match status" value="1"/>
</dbReference>
<comment type="catalytic activity">
    <reaction evidence="1">
        <text>ATP + protein L-histidine = ADP + protein N-phospho-L-histidine.</text>
        <dbReference type="EC" id="2.7.13.3"/>
    </reaction>
</comment>
<feature type="domain" description="Phytochrome chromophore attachment site" evidence="9">
    <location>
        <begin position="125"/>
        <end position="172"/>
    </location>
</feature>
<evidence type="ECO:0000313" key="11">
    <source>
        <dbReference type="Proteomes" id="UP000677537"/>
    </source>
</evidence>
<evidence type="ECO:0000256" key="2">
    <source>
        <dbReference type="ARBA" id="ARBA00006402"/>
    </source>
</evidence>
<dbReference type="RefSeq" id="WP_209376400.1">
    <property type="nucleotide sequence ID" value="NZ_JAGIZA010000019.1"/>
</dbReference>
<dbReference type="Pfam" id="PF02518">
    <property type="entry name" value="HATPase_c"/>
    <property type="match status" value="1"/>
</dbReference>
<evidence type="ECO:0000256" key="6">
    <source>
        <dbReference type="ARBA" id="ARBA00022741"/>
    </source>
</evidence>
<dbReference type="InterPro" id="IPR003018">
    <property type="entry name" value="GAF"/>
</dbReference>
<name>A0A940N2L9_9PROT</name>
<gene>
    <name evidence="10" type="ORF">J5Y10_22655</name>
</gene>
<dbReference type="SMART" id="SM00065">
    <property type="entry name" value="GAF"/>
    <property type="match status" value="1"/>
</dbReference>
<keyword evidence="11" id="KW-1185">Reference proteome</keyword>
<comment type="caution">
    <text evidence="10">The sequence shown here is derived from an EMBL/GenBank/DDBJ whole genome shotgun (WGS) entry which is preliminary data.</text>
</comment>
<evidence type="ECO:0000313" key="10">
    <source>
        <dbReference type="EMBL" id="MBP0495602.1"/>
    </source>
</evidence>
<dbReference type="PANTHER" id="PTHR41523">
    <property type="entry name" value="TWO-COMPONENT SYSTEM SENSOR PROTEIN"/>
    <property type="match status" value="1"/>
</dbReference>
<dbReference type="InterPro" id="IPR011495">
    <property type="entry name" value="Sig_transdc_His_kin_sub2_dim/P"/>
</dbReference>
<protein>
    <recommendedName>
        <fullName evidence="3">histidine kinase</fullName>
        <ecNumber evidence="3">2.7.13.3</ecNumber>
    </recommendedName>
</protein>
<dbReference type="InterPro" id="IPR036890">
    <property type="entry name" value="HATPase_C_sf"/>
</dbReference>
<dbReference type="Gene3D" id="3.30.565.10">
    <property type="entry name" value="Histidine kinase-like ATPase, C-terminal domain"/>
    <property type="match status" value="1"/>
</dbReference>
<proteinExistence type="inferred from homology"/>
<dbReference type="SUPFAM" id="SSF55781">
    <property type="entry name" value="GAF domain-like"/>
    <property type="match status" value="1"/>
</dbReference>
<dbReference type="GO" id="GO:0005524">
    <property type="term" value="F:ATP binding"/>
    <property type="evidence" value="ECO:0007669"/>
    <property type="project" value="UniProtKB-KW"/>
</dbReference>
<sequence length="393" mass="42039">MPTMPADAADIPVEEQLARLRRYGEILNDFARMAAETSDAARLVQLACVQASRGIGIQHTKALQHRPDHGDLLIVAGVGWNPGVVGHVSLGTDLASLPGQALRTRLPNVVDDLPNDREFRYPAVLRDHGIVSALNVPVAVDGDVWGVLEVDSDAPRSFGPDDVRFLLALANTLGLALRGRLGAQDAVDAAADAARQLAQERLLRGELQHRSKNDLQLVLSLLVLQRRRLPEGEARKILGEALDRVAAIGVAHDHLNLHGGTGQVDLAEYLHALCGNLSQRRAEIAVETALEPVMMPHARAVPLGLIVNELVTNALKHAFPEGASGIIRVEFAIPPGGEARLCVRDDGVGMGPIRAGSSGTELVRRLVDQVGGKMARAEQARGTGFCVFFPLVT</sequence>